<dbReference type="InterPro" id="IPR004260">
    <property type="entry name" value="Pyr-dimer_DNA_glycosylase"/>
</dbReference>
<dbReference type="EMBL" id="KF740664">
    <property type="protein sequence ID" value="AHH02019.1"/>
    <property type="molecule type" value="Genomic_DNA"/>
</dbReference>
<proteinExistence type="predicted"/>
<dbReference type="Proteomes" id="UP000202176">
    <property type="component" value="Segment"/>
</dbReference>
<sequence length="204" mass="23700">MVNTFILCSDFSESASLLDDKRLFKQCVEARQIISILEESNLSKKGFSNHPATKQWIGYLDGLKYYFNCHLDEVFRRGRWNVKVMTIYPIPQTFDLPWFAVSKPFHFSHRASLFRKNPEYYKDLTFPAEYLNHGYIWPSHLDSIDVWNLEQYPLERICDPVQIGVTGKTCPCQIQTGKRKGERCGNTVKNGDYCGVHSKLSRSS</sequence>
<keyword evidence="2" id="KW-1185">Reference proteome</keyword>
<dbReference type="KEGG" id="vg:18266480"/>
<organism evidence="1 2">
    <name type="scientific">Pithovirus sibericum</name>
    <dbReference type="NCBI Taxonomy" id="1450746"/>
    <lineage>
        <taxon>Viruses</taxon>
        <taxon>Pithoviruses</taxon>
        <taxon>Orthopithovirinae</taxon>
        <taxon>Alphapithovirus</taxon>
        <taxon>Alphapithovirus sibericum</taxon>
    </lineage>
</organism>
<evidence type="ECO:0000313" key="2">
    <source>
        <dbReference type="Proteomes" id="UP000202176"/>
    </source>
</evidence>
<gene>
    <name evidence="1" type="ORF">pv_453</name>
</gene>
<dbReference type="Pfam" id="PF03013">
    <property type="entry name" value="Pyr_excise"/>
    <property type="match status" value="1"/>
</dbReference>
<dbReference type="GeneID" id="18266480"/>
<dbReference type="RefSeq" id="YP_009001354.1">
    <property type="nucleotide sequence ID" value="NC_023423.1"/>
</dbReference>
<accession>W5S5R3</accession>
<name>W5S5R3_9VIRU</name>
<reference evidence="1 2" key="1">
    <citation type="journal article" date="2014" name="Proc. Natl. Acad. Sci. U.S.A.">
        <title>Thirty-thousand-year-old distant relative of giant icosahedral DNA viruses with a pandoravirus morphology.</title>
        <authorList>
            <person name="Legendre M."/>
            <person name="Bartoli J."/>
            <person name="Shmakova L."/>
            <person name="Jeudy S."/>
            <person name="Labadie K."/>
            <person name="Adrait A."/>
            <person name="Lescot M."/>
            <person name="Poirot O."/>
            <person name="Bertaux L."/>
            <person name="Bruley C."/>
            <person name="Coute Y."/>
            <person name="Rivkina E."/>
            <person name="Abergel C."/>
            <person name="Claverie J.M."/>
        </authorList>
    </citation>
    <scope>NUCLEOTIDE SEQUENCE [LARGE SCALE GENOMIC DNA]</scope>
    <source>
        <strain evidence="1">P1084-T</strain>
    </source>
</reference>
<evidence type="ECO:0000313" key="1">
    <source>
        <dbReference type="EMBL" id="AHH02019.1"/>
    </source>
</evidence>
<protein>
    <submittedName>
        <fullName evidence="1">Uncharacterized protein</fullName>
    </submittedName>
</protein>
<dbReference type="OrthoDB" id="9922at10239"/>